<dbReference type="eggNOG" id="ENOG502RXR3">
    <property type="taxonomic scope" value="Eukaryota"/>
</dbReference>
<dbReference type="InterPro" id="IPR057288">
    <property type="entry name" value="PH_PLEKHM2"/>
</dbReference>
<dbReference type="CDD" id="cd13309">
    <property type="entry name" value="PH_SKIP"/>
    <property type="match status" value="1"/>
</dbReference>
<feature type="region of interest" description="Disordered" evidence="3">
    <location>
        <begin position="1200"/>
        <end position="1242"/>
    </location>
</feature>
<feature type="domain" description="PH" evidence="4">
    <location>
        <begin position="1025"/>
        <end position="1129"/>
    </location>
</feature>
<reference evidence="5 6" key="2">
    <citation type="journal article" date="2007" name="PLoS Biol.">
        <title>Principles of genome evolution in the Drosophila melanogaster species group.</title>
        <authorList>
            <person name="Ranz J.M."/>
            <person name="Maurin D."/>
            <person name="Chan Y.S."/>
            <person name="von Grotthuss M."/>
            <person name="Hillier L.W."/>
            <person name="Roote J."/>
            <person name="Ashburner M."/>
            <person name="Bergman C.M."/>
        </authorList>
    </citation>
    <scope>NUCLEOTIDE SEQUENCE [LARGE SCALE GENOMIC DNA]</scope>
    <source>
        <strain evidence="6">Tai18E2 / Tucson 14021-0261.01</strain>
    </source>
</reference>
<name>B4PTG0_DROYA</name>
<keyword evidence="2" id="KW-0963">Cytoplasm</keyword>
<dbReference type="PANTHER" id="PTHR46556">
    <property type="entry name" value="PLECKSTRIN HOMOLOGY DOMAIN-CONTAINING FAMILY M MEMBER 2"/>
    <property type="match status" value="1"/>
</dbReference>
<protein>
    <recommendedName>
        <fullName evidence="4">PH domain-containing protein</fullName>
    </recommendedName>
</protein>
<evidence type="ECO:0000259" key="4">
    <source>
        <dbReference type="PROSITE" id="PS50003"/>
    </source>
</evidence>
<evidence type="ECO:0000313" key="6">
    <source>
        <dbReference type="Proteomes" id="UP000002282"/>
    </source>
</evidence>
<evidence type="ECO:0000256" key="2">
    <source>
        <dbReference type="ARBA" id="ARBA00022490"/>
    </source>
</evidence>
<feature type="compositionally biased region" description="Polar residues" evidence="3">
    <location>
        <begin position="9"/>
        <end position="36"/>
    </location>
</feature>
<dbReference type="GO" id="GO:0032880">
    <property type="term" value="P:regulation of protein localization"/>
    <property type="evidence" value="ECO:0007669"/>
    <property type="project" value="TreeGrafter"/>
</dbReference>
<dbReference type="GO" id="GO:0010008">
    <property type="term" value="C:endosome membrane"/>
    <property type="evidence" value="ECO:0007669"/>
    <property type="project" value="TreeGrafter"/>
</dbReference>
<feature type="compositionally biased region" description="Low complexity" evidence="3">
    <location>
        <begin position="613"/>
        <end position="629"/>
    </location>
</feature>
<feature type="region of interest" description="Disordered" evidence="3">
    <location>
        <begin position="450"/>
        <end position="473"/>
    </location>
</feature>
<dbReference type="InterPro" id="IPR001849">
    <property type="entry name" value="PH_domain"/>
</dbReference>
<feature type="region of interest" description="Disordered" evidence="3">
    <location>
        <begin position="402"/>
        <end position="437"/>
    </location>
</feature>
<dbReference type="GO" id="GO:0005794">
    <property type="term" value="C:Golgi apparatus"/>
    <property type="evidence" value="ECO:0007669"/>
    <property type="project" value="EnsemblMetazoa"/>
</dbReference>
<evidence type="ECO:0000256" key="1">
    <source>
        <dbReference type="ARBA" id="ARBA00004496"/>
    </source>
</evidence>
<evidence type="ECO:0000256" key="3">
    <source>
        <dbReference type="SAM" id="MobiDB-lite"/>
    </source>
</evidence>
<gene>
    <name evidence="5" type="primary">Dyak\GE10085</name>
    <name evidence="5" type="synonym">dyak_GLEANR_10042</name>
    <name evidence="5" type="synonym">GE10085</name>
    <name evidence="5" type="ORF">Dyak_GE10085</name>
</gene>
<dbReference type="Gene3D" id="2.30.29.30">
    <property type="entry name" value="Pleckstrin-homology domain (PH domain)/Phosphotyrosine-binding domain (PTB)"/>
    <property type="match status" value="1"/>
</dbReference>
<sequence>MESPLLPKANNNLGMDKMSSSLNSSTLEDTTPSDSGVQLLDSENSDVMVESICSYEENVRPMPLPLMDPNSNVTAAPDESMTISECSTFDTTEKIVYRRKVHKAASASKTPKKRVSFHEDILKNTRTDNIHIEHGFITYKNGRKLAFANSAGVAGAPGRYSWCPDRERPEGPNELSAAGREDDGEEATGGGGARRKRHLVYRNACSDVLDYDNIFDTDEAPGLHYDTSGVFEYGPATLKQEEQPQLYKCVCSSSNSSLDSDEQDKNSNANRKQYEQAKSSSCDCIGMSNANNNLIGDNCYYSEPNIGDADSPKVKSVWNKEKKPKSSCLKKTRLQTNVILEQDLNGRVKKFNVHDIKHQLLDNSSKMIFGSLKSIFTMPLPERGVPEGSEDLQAVVECVPELEQTPEHKSRPVTESPPLKAKPFLSKSLDGSKQAQPVKKFVHNVDEQLRHKNEDDGASSTEASPMESKQSLMLHRQEEFDKETVPIGSAQGEFRSKFIINCESTVFEHTGVSYETGDLQSELSSGIQHTSVASLLEQNTPIAEPAASQIKKSFLDAPIAKTFSNFFRSFKDSSSAVATPVVKDEQAVTDNYFASKTTKPQQQAPPAGKLQRNFSSSTISEPSSNTNTSCNHQIAMNPQLGNAERQSRHLPSPLKKRGQPLQPPRYYDQQHSHQSRSLHSPSTYLAAGRGGPGGSGRDSKSTILSEEFDDILTITTTDTTNARSMDSDLVIVDYTDVDYGHLLKPPAPAAKTSLINRFLRNVTQKKIMETSIRKNNFFADKLRTEQRHAGSDLYVKGARPKNYELIDDLNAEIAMEIEMCGTNSPRRELAISLDNDFQGNLSNFELGIGEISIDIFKGKSLLNLKQSNEQLMKAFKLYTGYSVDGIMTPVLVLLTDKTLYVVNMERNSLCVKFVLAYKDLDVILMGPFGNTVLLSNSNRDMQQVLLAGGPYPAGSLVANLELCARRSGSTLPAVGQLTLEHLAPLQAFVRANSCVGVAEHWMFYAVVNVPAGGSMIVESPSELLGPSMKGFLMHRRLRQTTSTSSSNRIYWQPGFFLLKAGVLYMFNDSTQRLPSWAMALAECQGARRTVKSERPHCFEITLKGEILQMAAPDEYVASEWLQALLQSASSVLVQEEKHKTLGCTLIVTENHLITLREDFSAPLRKICQQADNKTTIQENKEILLEEDMLSVFETSSLMGSTISTPTRGTQHSYSSLSSTPTKQGNEAAAPKETVASPGKSQRMTSVYGKNSGLAILTCADIKEMTGIKITSRSETWWCILEFSCQEAPLENQDDLVIFFASSMEMQRFLRLLEQLWQSKNNDLFPITILDDGDSLADQYNQLYMDTNRAWEPLLSAALG</sequence>
<dbReference type="Pfam" id="PF23142">
    <property type="entry name" value="PH_PLEKHM2"/>
    <property type="match status" value="1"/>
</dbReference>
<dbReference type="GO" id="GO:0019894">
    <property type="term" value="F:kinesin binding"/>
    <property type="evidence" value="ECO:0007669"/>
    <property type="project" value="TreeGrafter"/>
</dbReference>
<comment type="subcellular location">
    <subcellularLocation>
        <location evidence="1">Cytoplasm</location>
    </subcellularLocation>
</comment>
<dbReference type="InterPro" id="IPR053015">
    <property type="entry name" value="PH_domain-containing_M2"/>
</dbReference>
<dbReference type="PANTHER" id="PTHR46556:SF1">
    <property type="entry name" value="PLECKSTRIN HOMOLOGY DOMAIN-CONTAINING FAMILY M MEMBER 2"/>
    <property type="match status" value="1"/>
</dbReference>
<dbReference type="Pfam" id="PF00169">
    <property type="entry name" value="PH"/>
    <property type="match status" value="1"/>
</dbReference>
<dbReference type="SUPFAM" id="SSF50729">
    <property type="entry name" value="PH domain-like"/>
    <property type="match status" value="1"/>
</dbReference>
<dbReference type="GO" id="GO:0032418">
    <property type="term" value="P:lysosome localization"/>
    <property type="evidence" value="ECO:0007669"/>
    <property type="project" value="TreeGrafter"/>
</dbReference>
<reference evidence="5 6" key="1">
    <citation type="journal article" date="2007" name="Nature">
        <title>Evolution of genes and genomes on the Drosophila phylogeny.</title>
        <authorList>
            <consortium name="Drosophila 12 Genomes Consortium"/>
            <person name="Clark A.G."/>
            <person name="Eisen M.B."/>
            <person name="Smith D.R."/>
            <person name="Bergman C.M."/>
            <person name="Oliver B."/>
            <person name="Markow T.A."/>
            <person name="Kaufman T.C."/>
            <person name="Kellis M."/>
            <person name="Gelbart W."/>
            <person name="Iyer V.N."/>
            <person name="Pollard D.A."/>
            <person name="Sackton T.B."/>
            <person name="Larracuente A.M."/>
            <person name="Singh N.D."/>
            <person name="Abad J.P."/>
            <person name="Abt D.N."/>
            <person name="Adryan B."/>
            <person name="Aguade M."/>
            <person name="Akashi H."/>
            <person name="Anderson W.W."/>
            <person name="Aquadro C.F."/>
            <person name="Ardell D.H."/>
            <person name="Arguello R."/>
            <person name="Artieri C.G."/>
            <person name="Barbash D.A."/>
            <person name="Barker D."/>
            <person name="Barsanti P."/>
            <person name="Batterham P."/>
            <person name="Batzoglou S."/>
            <person name="Begun D."/>
            <person name="Bhutkar A."/>
            <person name="Blanco E."/>
            <person name="Bosak S.A."/>
            <person name="Bradley R.K."/>
            <person name="Brand A.D."/>
            <person name="Brent M.R."/>
            <person name="Brooks A.N."/>
            <person name="Brown R.H."/>
            <person name="Butlin R.K."/>
            <person name="Caggese C."/>
            <person name="Calvi B.R."/>
            <person name="Bernardo de Carvalho A."/>
            <person name="Caspi A."/>
            <person name="Castrezana S."/>
            <person name="Celniker S.E."/>
            <person name="Chang J.L."/>
            <person name="Chapple C."/>
            <person name="Chatterji S."/>
            <person name="Chinwalla A."/>
            <person name="Civetta A."/>
            <person name="Clifton S.W."/>
            <person name="Comeron J.M."/>
            <person name="Costello J.C."/>
            <person name="Coyne J.A."/>
            <person name="Daub J."/>
            <person name="David R.G."/>
            <person name="Delcher A.L."/>
            <person name="Delehaunty K."/>
            <person name="Do C.B."/>
            <person name="Ebling H."/>
            <person name="Edwards K."/>
            <person name="Eickbush T."/>
            <person name="Evans J.D."/>
            <person name="Filipski A."/>
            <person name="Findeiss S."/>
            <person name="Freyhult E."/>
            <person name="Fulton L."/>
            <person name="Fulton R."/>
            <person name="Garcia A.C."/>
            <person name="Gardiner A."/>
            <person name="Garfield D.A."/>
            <person name="Garvin B.E."/>
            <person name="Gibson G."/>
            <person name="Gilbert D."/>
            <person name="Gnerre S."/>
            <person name="Godfrey J."/>
            <person name="Good R."/>
            <person name="Gotea V."/>
            <person name="Gravely B."/>
            <person name="Greenberg A.J."/>
            <person name="Griffiths-Jones S."/>
            <person name="Gross S."/>
            <person name="Guigo R."/>
            <person name="Gustafson E.A."/>
            <person name="Haerty W."/>
            <person name="Hahn M.W."/>
            <person name="Halligan D.L."/>
            <person name="Halpern A.L."/>
            <person name="Halter G.M."/>
            <person name="Han M.V."/>
            <person name="Heger A."/>
            <person name="Hillier L."/>
            <person name="Hinrichs A.S."/>
            <person name="Holmes I."/>
            <person name="Hoskins R.A."/>
            <person name="Hubisz M.J."/>
            <person name="Hultmark D."/>
            <person name="Huntley M.A."/>
            <person name="Jaffe D.B."/>
            <person name="Jagadeeshan S."/>
            <person name="Jeck W.R."/>
            <person name="Johnson J."/>
            <person name="Jones C.D."/>
            <person name="Jordan W.C."/>
            <person name="Karpen G.H."/>
            <person name="Kataoka E."/>
            <person name="Keightley P.D."/>
            <person name="Kheradpour P."/>
            <person name="Kirkness E.F."/>
            <person name="Koerich L.B."/>
            <person name="Kristiansen K."/>
            <person name="Kudrna D."/>
            <person name="Kulathinal R.J."/>
            <person name="Kumar S."/>
            <person name="Kwok R."/>
            <person name="Lander E."/>
            <person name="Langley C.H."/>
            <person name="Lapoint R."/>
            <person name="Lazzaro B.P."/>
            <person name="Lee S.J."/>
            <person name="Levesque L."/>
            <person name="Li R."/>
            <person name="Lin C.F."/>
            <person name="Lin M.F."/>
            <person name="Lindblad-Toh K."/>
            <person name="Llopart A."/>
            <person name="Long M."/>
            <person name="Low L."/>
            <person name="Lozovsky E."/>
            <person name="Lu J."/>
            <person name="Luo M."/>
            <person name="Machado C.A."/>
            <person name="Makalowski W."/>
            <person name="Marzo M."/>
            <person name="Matsuda M."/>
            <person name="Matzkin L."/>
            <person name="McAllister B."/>
            <person name="McBride C.S."/>
            <person name="McKernan B."/>
            <person name="McKernan K."/>
            <person name="Mendez-Lago M."/>
            <person name="Minx P."/>
            <person name="Mollenhauer M.U."/>
            <person name="Montooth K."/>
            <person name="Mount S.M."/>
            <person name="Mu X."/>
            <person name="Myers E."/>
            <person name="Negre B."/>
            <person name="Newfeld S."/>
            <person name="Nielsen R."/>
            <person name="Noor M.A."/>
            <person name="O'Grady P."/>
            <person name="Pachter L."/>
            <person name="Papaceit M."/>
            <person name="Parisi M.J."/>
            <person name="Parisi M."/>
            <person name="Parts L."/>
            <person name="Pedersen J.S."/>
            <person name="Pesole G."/>
            <person name="Phillippy A.M."/>
            <person name="Ponting C.P."/>
            <person name="Pop M."/>
            <person name="Porcelli D."/>
            <person name="Powell J.R."/>
            <person name="Prohaska S."/>
            <person name="Pruitt K."/>
            <person name="Puig M."/>
            <person name="Quesneville H."/>
            <person name="Ram K.R."/>
            <person name="Rand D."/>
            <person name="Rasmussen M.D."/>
            <person name="Reed L.K."/>
            <person name="Reenan R."/>
            <person name="Reily A."/>
            <person name="Remington K.A."/>
            <person name="Rieger T.T."/>
            <person name="Ritchie M.G."/>
            <person name="Robin C."/>
            <person name="Rogers Y.H."/>
            <person name="Rohde C."/>
            <person name="Rozas J."/>
            <person name="Rubenfield M.J."/>
            <person name="Ruiz A."/>
            <person name="Russo S."/>
            <person name="Salzberg S.L."/>
            <person name="Sanchez-Gracia A."/>
            <person name="Saranga D.J."/>
            <person name="Sato H."/>
            <person name="Schaeffer S.W."/>
            <person name="Schatz M.C."/>
            <person name="Schlenke T."/>
            <person name="Schwartz R."/>
            <person name="Segarra C."/>
            <person name="Singh R.S."/>
            <person name="Sirot L."/>
            <person name="Sirota M."/>
            <person name="Sisneros N.B."/>
            <person name="Smith C.D."/>
            <person name="Smith T.F."/>
            <person name="Spieth J."/>
            <person name="Stage D.E."/>
            <person name="Stark A."/>
            <person name="Stephan W."/>
            <person name="Strausberg R.L."/>
            <person name="Strempel S."/>
            <person name="Sturgill D."/>
            <person name="Sutton G."/>
            <person name="Sutton G.G."/>
            <person name="Tao W."/>
            <person name="Teichmann S."/>
            <person name="Tobari Y.N."/>
            <person name="Tomimura Y."/>
            <person name="Tsolas J.M."/>
            <person name="Valente V.L."/>
            <person name="Venter E."/>
            <person name="Venter J.C."/>
            <person name="Vicario S."/>
            <person name="Vieira F.G."/>
            <person name="Vilella A.J."/>
            <person name="Villasante A."/>
            <person name="Walenz B."/>
            <person name="Wang J."/>
            <person name="Wasserman M."/>
            <person name="Watts T."/>
            <person name="Wilson D."/>
            <person name="Wilson R.K."/>
            <person name="Wing R.A."/>
            <person name="Wolfner M.F."/>
            <person name="Wong A."/>
            <person name="Wong G.K."/>
            <person name="Wu C.I."/>
            <person name="Wu G."/>
            <person name="Yamamoto D."/>
            <person name="Yang H.P."/>
            <person name="Yang S.P."/>
            <person name="Yorke J.A."/>
            <person name="Yoshida K."/>
            <person name="Zdobnov E."/>
            <person name="Zhang P."/>
            <person name="Zhang Y."/>
            <person name="Zimin A.V."/>
            <person name="Baldwin J."/>
            <person name="Abdouelleil A."/>
            <person name="Abdulkadir J."/>
            <person name="Abebe A."/>
            <person name="Abera B."/>
            <person name="Abreu J."/>
            <person name="Acer S.C."/>
            <person name="Aftuck L."/>
            <person name="Alexander A."/>
            <person name="An P."/>
            <person name="Anderson E."/>
            <person name="Anderson S."/>
            <person name="Arachi H."/>
            <person name="Azer M."/>
            <person name="Bachantsang P."/>
            <person name="Barry A."/>
            <person name="Bayul T."/>
            <person name="Berlin A."/>
            <person name="Bessette D."/>
            <person name="Bloom T."/>
            <person name="Blye J."/>
            <person name="Boguslavskiy L."/>
            <person name="Bonnet C."/>
            <person name="Boukhgalter B."/>
            <person name="Bourzgui I."/>
            <person name="Brown A."/>
            <person name="Cahill P."/>
            <person name="Channer S."/>
            <person name="Cheshatsang Y."/>
            <person name="Chuda L."/>
            <person name="Citroen M."/>
            <person name="Collymore A."/>
            <person name="Cooke P."/>
            <person name="Costello M."/>
            <person name="D'Aco K."/>
            <person name="Daza R."/>
            <person name="De Haan G."/>
            <person name="DeGray S."/>
            <person name="DeMaso C."/>
            <person name="Dhargay N."/>
            <person name="Dooley K."/>
            <person name="Dooley E."/>
            <person name="Doricent M."/>
            <person name="Dorje P."/>
            <person name="Dorjee K."/>
            <person name="Dupes A."/>
            <person name="Elong R."/>
            <person name="Falk J."/>
            <person name="Farina A."/>
            <person name="Faro S."/>
            <person name="Ferguson D."/>
            <person name="Fisher S."/>
            <person name="Foley C.D."/>
            <person name="Franke A."/>
            <person name="Friedrich D."/>
            <person name="Gadbois L."/>
            <person name="Gearin G."/>
            <person name="Gearin C.R."/>
            <person name="Giannoukos G."/>
            <person name="Goode T."/>
            <person name="Graham J."/>
            <person name="Grandbois E."/>
            <person name="Grewal S."/>
            <person name="Gyaltsen K."/>
            <person name="Hafez N."/>
            <person name="Hagos B."/>
            <person name="Hall J."/>
            <person name="Henson C."/>
            <person name="Hollinger A."/>
            <person name="Honan T."/>
            <person name="Huard M.D."/>
            <person name="Hughes L."/>
            <person name="Hurhula B."/>
            <person name="Husby M.E."/>
            <person name="Kamat A."/>
            <person name="Kanga B."/>
            <person name="Kashin S."/>
            <person name="Khazanovich D."/>
            <person name="Kisner P."/>
            <person name="Lance K."/>
            <person name="Lara M."/>
            <person name="Lee W."/>
            <person name="Lennon N."/>
            <person name="Letendre F."/>
            <person name="LeVine R."/>
            <person name="Lipovsky A."/>
            <person name="Liu X."/>
            <person name="Liu J."/>
            <person name="Liu S."/>
            <person name="Lokyitsang T."/>
            <person name="Lokyitsang Y."/>
            <person name="Lubonja R."/>
            <person name="Lui A."/>
            <person name="MacDonald P."/>
            <person name="Magnisalis V."/>
            <person name="Maru K."/>
            <person name="Matthews C."/>
            <person name="McCusker W."/>
            <person name="McDonough S."/>
            <person name="Mehta T."/>
            <person name="Meldrim J."/>
            <person name="Meneus L."/>
            <person name="Mihai O."/>
            <person name="Mihalev A."/>
            <person name="Mihova T."/>
            <person name="Mittelman R."/>
            <person name="Mlenga V."/>
            <person name="Montmayeur A."/>
            <person name="Mulrain L."/>
            <person name="Navidi A."/>
            <person name="Naylor J."/>
            <person name="Negash T."/>
            <person name="Nguyen T."/>
            <person name="Nguyen N."/>
            <person name="Nicol R."/>
            <person name="Norbu C."/>
            <person name="Norbu N."/>
            <person name="Novod N."/>
            <person name="O'Neill B."/>
            <person name="Osman S."/>
            <person name="Markiewicz E."/>
            <person name="Oyono O.L."/>
            <person name="Patti C."/>
            <person name="Phunkhang P."/>
            <person name="Pierre F."/>
            <person name="Priest M."/>
            <person name="Raghuraman S."/>
            <person name="Rege F."/>
            <person name="Reyes R."/>
            <person name="Rise C."/>
            <person name="Rogov P."/>
            <person name="Ross K."/>
            <person name="Ryan E."/>
            <person name="Settipalli S."/>
            <person name="Shea T."/>
            <person name="Sherpa N."/>
            <person name="Shi L."/>
            <person name="Shih D."/>
            <person name="Sparrow T."/>
            <person name="Spaulding J."/>
            <person name="Stalker J."/>
            <person name="Stange-Thomann N."/>
            <person name="Stavropoulos S."/>
            <person name="Stone C."/>
            <person name="Strader C."/>
            <person name="Tesfaye S."/>
            <person name="Thomson T."/>
            <person name="Thoulutsang Y."/>
            <person name="Thoulutsang D."/>
            <person name="Topham K."/>
            <person name="Topping I."/>
            <person name="Tsamla T."/>
            <person name="Vassiliev H."/>
            <person name="Vo A."/>
            <person name="Wangchuk T."/>
            <person name="Wangdi T."/>
            <person name="Weiand M."/>
            <person name="Wilkinson J."/>
            <person name="Wilson A."/>
            <person name="Yadav S."/>
            <person name="Young G."/>
            <person name="Yu Q."/>
            <person name="Zembek L."/>
            <person name="Zhong D."/>
            <person name="Zimmer A."/>
            <person name="Zwirko Z."/>
            <person name="Jaffe D.B."/>
            <person name="Alvarez P."/>
            <person name="Brockman W."/>
            <person name="Butler J."/>
            <person name="Chin C."/>
            <person name="Gnerre S."/>
            <person name="Grabherr M."/>
            <person name="Kleber M."/>
            <person name="Mauceli E."/>
            <person name="MacCallum I."/>
        </authorList>
    </citation>
    <scope>NUCLEOTIDE SEQUENCE [LARGE SCALE GENOMIC DNA]</scope>
    <source>
        <strain evidence="6">Tai18E2 / Tucson 14021-0261.01</strain>
    </source>
</reference>
<feature type="region of interest" description="Disordered" evidence="3">
    <location>
        <begin position="596"/>
        <end position="701"/>
    </location>
</feature>
<dbReference type="Proteomes" id="UP000002282">
    <property type="component" value="Chromosome 3R"/>
</dbReference>
<organism evidence="5 6">
    <name type="scientific">Drosophila yakuba</name>
    <name type="common">Fruit fly</name>
    <dbReference type="NCBI Taxonomy" id="7245"/>
    <lineage>
        <taxon>Eukaryota</taxon>
        <taxon>Metazoa</taxon>
        <taxon>Ecdysozoa</taxon>
        <taxon>Arthropoda</taxon>
        <taxon>Hexapoda</taxon>
        <taxon>Insecta</taxon>
        <taxon>Pterygota</taxon>
        <taxon>Neoptera</taxon>
        <taxon>Endopterygota</taxon>
        <taxon>Diptera</taxon>
        <taxon>Brachycera</taxon>
        <taxon>Muscomorpha</taxon>
        <taxon>Ephydroidea</taxon>
        <taxon>Drosophilidae</taxon>
        <taxon>Drosophila</taxon>
        <taxon>Sophophora</taxon>
    </lineage>
</organism>
<proteinExistence type="predicted"/>
<dbReference type="EMBL" id="CM000160">
    <property type="protein sequence ID" value="EDW97659.1"/>
    <property type="molecule type" value="Genomic_DNA"/>
</dbReference>
<evidence type="ECO:0000313" key="5">
    <source>
        <dbReference type="EMBL" id="EDW97659.1"/>
    </source>
</evidence>
<dbReference type="OMA" id="TNDKRSM"/>
<dbReference type="GO" id="GO:0031267">
    <property type="term" value="F:small GTPase binding"/>
    <property type="evidence" value="ECO:0007669"/>
    <property type="project" value="EnsemblMetazoa"/>
</dbReference>
<feature type="region of interest" description="Disordered" evidence="3">
    <location>
        <begin position="162"/>
        <end position="193"/>
    </location>
</feature>
<dbReference type="InterPro" id="IPR011993">
    <property type="entry name" value="PH-like_dom_sf"/>
</dbReference>
<dbReference type="SMART" id="SM00233">
    <property type="entry name" value="PH"/>
    <property type="match status" value="1"/>
</dbReference>
<feature type="compositionally biased region" description="Polar residues" evidence="3">
    <location>
        <begin position="458"/>
        <end position="471"/>
    </location>
</feature>
<accession>B4PTG0</accession>
<dbReference type="PROSITE" id="PS50003">
    <property type="entry name" value="PH_DOMAIN"/>
    <property type="match status" value="1"/>
</dbReference>
<dbReference type="OrthoDB" id="9983817at2759"/>
<feature type="region of interest" description="Disordered" evidence="3">
    <location>
        <begin position="1"/>
        <end position="42"/>
    </location>
</feature>
<dbReference type="HOGENOM" id="CLU_253535_0_0_1"/>
<dbReference type="GO" id="GO:0007030">
    <property type="term" value="P:Golgi organization"/>
    <property type="evidence" value="ECO:0007669"/>
    <property type="project" value="TreeGrafter"/>
</dbReference>
<feature type="compositionally biased region" description="Polar residues" evidence="3">
    <location>
        <begin position="1200"/>
        <end position="1224"/>
    </location>
</feature>
<feature type="compositionally biased region" description="Polar residues" evidence="3">
    <location>
        <begin position="630"/>
        <end position="640"/>
    </location>
</feature>
<dbReference type="PhylomeDB" id="B4PTG0"/>
<dbReference type="KEGG" id="dya:Dyak_GE10085"/>
<keyword evidence="6" id="KW-1185">Reference proteome</keyword>